<evidence type="ECO:0000313" key="1">
    <source>
        <dbReference type="Ensembl" id="ENSOARP00020000285.2"/>
    </source>
</evidence>
<protein>
    <submittedName>
        <fullName evidence="1">Uncharacterized protein</fullName>
    </submittedName>
</protein>
<accession>A0AC11AK07</accession>
<organism evidence="1">
    <name type="scientific">Ovis aries</name>
    <name type="common">Sheep</name>
    <dbReference type="NCBI Taxonomy" id="9940"/>
    <lineage>
        <taxon>Eukaryota</taxon>
        <taxon>Metazoa</taxon>
        <taxon>Chordata</taxon>
        <taxon>Craniata</taxon>
        <taxon>Vertebrata</taxon>
        <taxon>Euteleostomi</taxon>
        <taxon>Mammalia</taxon>
        <taxon>Eutheria</taxon>
        <taxon>Laurasiatheria</taxon>
        <taxon>Artiodactyla</taxon>
        <taxon>Ruminantia</taxon>
        <taxon>Pecora</taxon>
        <taxon>Bovidae</taxon>
        <taxon>Caprinae</taxon>
        <taxon>Ovis</taxon>
    </lineage>
</organism>
<name>A0AC11AK07_SHEEP</name>
<proteinExistence type="predicted"/>
<reference evidence="1" key="1">
    <citation type="submission" date="2020-11" db="EMBL/GenBank/DDBJ databases">
        <authorList>
            <person name="Davenport K.M."/>
            <person name="Bickhart D.M."/>
            <person name="Smith T.P.L."/>
            <person name="Murdoch B.M."/>
            <person name="Rosen B.D."/>
        </authorList>
    </citation>
    <scope>NUCLEOTIDE SEQUENCE [LARGE SCALE GENOMIC DNA]</scope>
    <source>
        <strain evidence="1">OAR_USU_Benz2616</strain>
    </source>
</reference>
<gene>
    <name evidence="1" type="primary">CNRIP1</name>
</gene>
<reference evidence="1" key="3">
    <citation type="submission" date="2025-09" db="UniProtKB">
        <authorList>
            <consortium name="Ensembl"/>
        </authorList>
    </citation>
    <scope>IDENTIFICATION</scope>
</reference>
<reference evidence="1" key="2">
    <citation type="submission" date="2025-08" db="UniProtKB">
        <authorList>
            <consortium name="Ensembl"/>
        </authorList>
    </citation>
    <scope>IDENTIFICATION</scope>
</reference>
<sequence>MGDLPGLVRLSIALRIQPNDGPVFYKVDGQRFGQNRTIKLLTGSSYKVEVKIKPTTLQVENISIGGVVVPLELKSKEPDGDRIVYTGTYDTEGVAPTKSGERQPIQITMPVTSVTTDVSSQHRLYSGASLMAQQFTDIGTFETMWQVKFYNYHKRDHCQWGSPFSVIEYECKPNETRSLMWVNKESFL</sequence>
<dbReference type="Ensembl" id="ENSOART00020000380.2">
    <property type="protein sequence ID" value="ENSOARP00020000285.2"/>
    <property type="gene ID" value="ENSOARG00020000300.2"/>
</dbReference>